<dbReference type="PATRIC" id="fig|592029.3.peg.2504"/>
<dbReference type="HOGENOM" id="CLU_2753862_0_0_10"/>
<dbReference type="KEGG" id="ndo:DDD_2526"/>
<organism evidence="1 2">
    <name type="scientific">Nonlabens dokdonensis (strain DSM 17205 / KCTC 12402 / DSW-6)</name>
    <name type="common">Donghaeana dokdonensis</name>
    <dbReference type="NCBI Taxonomy" id="592029"/>
    <lineage>
        <taxon>Bacteria</taxon>
        <taxon>Pseudomonadati</taxon>
        <taxon>Bacteroidota</taxon>
        <taxon>Flavobacteriia</taxon>
        <taxon>Flavobacteriales</taxon>
        <taxon>Flavobacteriaceae</taxon>
        <taxon>Nonlabens</taxon>
    </lineage>
</organism>
<name>L7WBP6_NONDD</name>
<dbReference type="EMBL" id="CP001397">
    <property type="protein sequence ID" value="AGC77652.1"/>
    <property type="molecule type" value="Genomic_DNA"/>
</dbReference>
<gene>
    <name evidence="1" type="ordered locus">DDD_2526</name>
</gene>
<accession>L7WBP6</accession>
<evidence type="ECO:0000313" key="2">
    <source>
        <dbReference type="Proteomes" id="UP000011173"/>
    </source>
</evidence>
<reference evidence="1 2" key="1">
    <citation type="journal article" date="2013" name="Genome Biol. Evol.">
        <title>Genomic makeup of the marine flavobacterium Nonlabens (Donghaeana) dokdonensis DSW-6 and identification of a novel class of rhodopsins.</title>
        <authorList>
            <person name="Kwon S.K."/>
            <person name="Kim B.K."/>
            <person name="Song J.Y."/>
            <person name="Kwak M.J."/>
            <person name="Lee C.H."/>
            <person name="Yoon J.H."/>
            <person name="Oh T.K."/>
            <person name="Kim J.F."/>
        </authorList>
    </citation>
    <scope>NUCLEOTIDE SEQUENCE [LARGE SCALE GENOMIC DNA]</scope>
    <source>
        <strain evidence="2">DSM 17205 / KCTC 12402 / DSW-6</strain>
    </source>
</reference>
<proteinExistence type="predicted"/>
<dbReference type="AlphaFoldDB" id="L7WBP6"/>
<evidence type="ECO:0000313" key="1">
    <source>
        <dbReference type="EMBL" id="AGC77652.1"/>
    </source>
</evidence>
<protein>
    <submittedName>
        <fullName evidence="1">Uncharacterized protein</fullName>
    </submittedName>
</protein>
<dbReference type="Proteomes" id="UP000011173">
    <property type="component" value="Chromosome"/>
</dbReference>
<sequence>MIYHHTYHKCGTQSYRKTNHIDKGEYFIPPQVSPGYFYIIFKHDGLFILVSNSAFAKAETGSKLYSYSVF</sequence>